<organism evidence="5 6">
    <name type="scientific">Dendronalium phyllosphericum CENA369</name>
    <dbReference type="NCBI Taxonomy" id="1725256"/>
    <lineage>
        <taxon>Bacteria</taxon>
        <taxon>Bacillati</taxon>
        <taxon>Cyanobacteriota</taxon>
        <taxon>Cyanophyceae</taxon>
        <taxon>Nostocales</taxon>
        <taxon>Nostocaceae</taxon>
        <taxon>Dendronalium</taxon>
        <taxon>Dendronalium phyllosphericum</taxon>
    </lineage>
</organism>
<sequence length="624" mass="70425">MKLEAVMSQPPALEQLCQRFELSEFERSILVFCAAIEIDSRFSELCVEAHKDNSQYHPTFALALSALPNPHWSALAPDGTLRYWKLLNFGSGSTLTNKSLHIDERILHYLIGVKTIDPLLTEITELPFYTQQLIPSHQRLADSIKALWELNSFQNFPPLIQLCGSEMEDKTDIAQAVCQHFNLQLSLLNCHRIPLKPSELEIFIRRLERECILERRALLLICEDIDYSDKLQLACVHQLLEELQCFAIVTTLFPLQGIKRQMIRFDVPKPLPQEQLITWETSVAELKTRLNGQGKYIPDSNQLLEDLQGLTSQFQLSTSMIHRACEAAVGQLTMLSPPSLKQALWQSCRIQARPGLDELAERIESKLSWEDLVLPPLQKGILKEISAHVRQKAKVYEKWGFASKNRRGLGITALFSGPSGTGKTLAAGVLANELNLDLYKIELSAVVSKYIGETEKNLQQIFDAAESGGVILLFDEADSIFGKRSEVKDSKDRNANLEVSYLLQRMESYPGMAILTTNLQSNLDAAFMRRLRFVIQFSLPDAAHRAEIWQRIFPPDTPTEGLNFERLAQLNAPGGNIRIIALNSAFMAADAEEPVQMKHILRATQTEYEKLGKSLTSVEISGWI</sequence>
<proteinExistence type="inferred from homology"/>
<feature type="domain" description="AAA+ ATPase" evidence="4">
    <location>
        <begin position="409"/>
        <end position="541"/>
    </location>
</feature>
<dbReference type="Pfam" id="PF22977">
    <property type="entry name" value="WHD"/>
    <property type="match status" value="1"/>
</dbReference>
<dbReference type="EMBL" id="JAECZA010000235">
    <property type="protein sequence ID" value="MBH8576666.1"/>
    <property type="molecule type" value="Genomic_DNA"/>
</dbReference>
<protein>
    <submittedName>
        <fullName evidence="5">ATP-binding protein</fullName>
    </submittedName>
</protein>
<accession>A0A8J7IDD4</accession>
<evidence type="ECO:0000256" key="3">
    <source>
        <dbReference type="ARBA" id="ARBA00022840"/>
    </source>
</evidence>
<dbReference type="InterPro" id="IPR027417">
    <property type="entry name" value="P-loop_NTPase"/>
</dbReference>
<dbReference type="InterPro" id="IPR050221">
    <property type="entry name" value="26S_Proteasome_ATPase"/>
</dbReference>
<comment type="similarity">
    <text evidence="1">Belongs to the AAA ATPase family.</text>
</comment>
<dbReference type="AlphaFoldDB" id="A0A8J7IDD4"/>
<evidence type="ECO:0000256" key="2">
    <source>
        <dbReference type="ARBA" id="ARBA00022741"/>
    </source>
</evidence>
<evidence type="ECO:0000259" key="4">
    <source>
        <dbReference type="SMART" id="SM00382"/>
    </source>
</evidence>
<evidence type="ECO:0000313" key="5">
    <source>
        <dbReference type="EMBL" id="MBH8576666.1"/>
    </source>
</evidence>
<comment type="caution">
    <text evidence="5">The sequence shown here is derived from an EMBL/GenBank/DDBJ whole genome shotgun (WGS) entry which is preliminary data.</text>
</comment>
<reference evidence="5 6" key="1">
    <citation type="journal article" date="2021" name="Int. J. Syst. Evol. Microbiol.">
        <title>Amazonocrinis nigriterrae gen. nov., sp. nov., Atlanticothrix silvestris gen. nov., sp. nov. and Dendronalium phyllosphericum gen. nov., sp. nov., nostocacean cyanobacteria from Brazilian environments.</title>
        <authorList>
            <person name="Alvarenga D.O."/>
            <person name="Andreote A.P.D."/>
            <person name="Branco L.H.Z."/>
            <person name="Delbaje E."/>
            <person name="Cruz R.B."/>
            <person name="Varani A.M."/>
            <person name="Fiore M.F."/>
        </authorList>
    </citation>
    <scope>NUCLEOTIDE SEQUENCE [LARGE SCALE GENOMIC DNA]</scope>
    <source>
        <strain evidence="5 6">CENA369</strain>
    </source>
</reference>
<dbReference type="GO" id="GO:0016887">
    <property type="term" value="F:ATP hydrolysis activity"/>
    <property type="evidence" value="ECO:0007669"/>
    <property type="project" value="InterPro"/>
</dbReference>
<dbReference type="SUPFAM" id="SSF52540">
    <property type="entry name" value="P-loop containing nucleoside triphosphate hydrolases"/>
    <property type="match status" value="1"/>
</dbReference>
<dbReference type="InterPro" id="IPR003593">
    <property type="entry name" value="AAA+_ATPase"/>
</dbReference>
<dbReference type="SMART" id="SM00382">
    <property type="entry name" value="AAA"/>
    <property type="match status" value="1"/>
</dbReference>
<dbReference type="PANTHER" id="PTHR23073">
    <property type="entry name" value="26S PROTEASOME REGULATORY SUBUNIT"/>
    <property type="match status" value="1"/>
</dbReference>
<evidence type="ECO:0000313" key="6">
    <source>
        <dbReference type="Proteomes" id="UP000662314"/>
    </source>
</evidence>
<name>A0A8J7IDD4_9NOST</name>
<dbReference type="InterPro" id="IPR054472">
    <property type="entry name" value="WHD"/>
</dbReference>
<dbReference type="CDD" id="cd19481">
    <property type="entry name" value="RecA-like_protease"/>
    <property type="match status" value="1"/>
</dbReference>
<evidence type="ECO:0000256" key="1">
    <source>
        <dbReference type="ARBA" id="ARBA00006914"/>
    </source>
</evidence>
<dbReference type="Proteomes" id="UP000662314">
    <property type="component" value="Unassembled WGS sequence"/>
</dbReference>
<dbReference type="RefSeq" id="WP_214435395.1">
    <property type="nucleotide sequence ID" value="NZ_CAWPUQ010000163.1"/>
</dbReference>
<gene>
    <name evidence="5" type="ORF">I8752_27490</name>
</gene>
<keyword evidence="3 5" id="KW-0067">ATP-binding</keyword>
<dbReference type="Pfam" id="PF00004">
    <property type="entry name" value="AAA"/>
    <property type="match status" value="1"/>
</dbReference>
<dbReference type="Gene3D" id="3.40.50.300">
    <property type="entry name" value="P-loop containing nucleotide triphosphate hydrolases"/>
    <property type="match status" value="1"/>
</dbReference>
<keyword evidence="2" id="KW-0547">Nucleotide-binding</keyword>
<dbReference type="InterPro" id="IPR003959">
    <property type="entry name" value="ATPase_AAA_core"/>
</dbReference>
<keyword evidence="6" id="KW-1185">Reference proteome</keyword>
<dbReference type="GO" id="GO:0005524">
    <property type="term" value="F:ATP binding"/>
    <property type="evidence" value="ECO:0007669"/>
    <property type="project" value="UniProtKB-KW"/>
</dbReference>